<dbReference type="PANTHER" id="PTHR34387:SF2">
    <property type="entry name" value="SLR1258 PROTEIN"/>
    <property type="match status" value="1"/>
</dbReference>
<reference evidence="2" key="1">
    <citation type="journal article" date="2019" name="Int. J. Syst. Evol. Microbiol.">
        <title>The Global Catalogue of Microorganisms (GCM) 10K type strain sequencing project: providing services to taxonomists for standard genome sequencing and annotation.</title>
        <authorList>
            <consortium name="The Broad Institute Genomics Platform"/>
            <consortium name="The Broad Institute Genome Sequencing Center for Infectious Disease"/>
            <person name="Wu L."/>
            <person name="Ma J."/>
        </authorList>
    </citation>
    <scope>NUCLEOTIDE SEQUENCE [LARGE SCALE GENOMIC DNA]</scope>
    <source>
        <strain evidence="2">CCUG 37865</strain>
    </source>
</reference>
<dbReference type="RefSeq" id="WP_390250343.1">
    <property type="nucleotide sequence ID" value="NZ_JBHSDT010000004.1"/>
</dbReference>
<keyword evidence="2" id="KW-1185">Reference proteome</keyword>
<dbReference type="EMBL" id="JBHSDT010000004">
    <property type="protein sequence ID" value="MFC4402601.1"/>
    <property type="molecule type" value="Genomic_DNA"/>
</dbReference>
<evidence type="ECO:0000313" key="1">
    <source>
        <dbReference type="EMBL" id="MFC4402601.1"/>
    </source>
</evidence>
<dbReference type="PANTHER" id="PTHR34387">
    <property type="entry name" value="SLR1258 PROTEIN"/>
    <property type="match status" value="1"/>
</dbReference>
<protein>
    <submittedName>
        <fullName evidence="1">SIMPL domain-containing protein</fullName>
    </submittedName>
</protein>
<proteinExistence type="predicted"/>
<dbReference type="Proteomes" id="UP001595882">
    <property type="component" value="Unassembled WGS sequence"/>
</dbReference>
<dbReference type="InterPro" id="IPR007497">
    <property type="entry name" value="SIMPL/DUF541"/>
</dbReference>
<gene>
    <name evidence="1" type="ORF">ACFOY7_05905</name>
</gene>
<name>A0ABV8WVH1_9BACI</name>
<dbReference type="Gene3D" id="3.30.110.170">
    <property type="entry name" value="Protein of unknown function (DUF541), domain 1"/>
    <property type="match status" value="1"/>
</dbReference>
<dbReference type="Gene3D" id="3.30.70.2970">
    <property type="entry name" value="Protein of unknown function (DUF541), domain 2"/>
    <property type="match status" value="1"/>
</dbReference>
<sequence>MDPFHPPEIVVYGTSVIALSPDLVTIELGVVKEGKSAQAVQQETNTIMAQVYKALFTQNVHKDSIQTIEISIYPQYDYMDGSQLLKGFIAANMISLQTTDLSNIGDLLDIAVRNGANRISNITFRVLNEDYYYQHALQSALHNGYQKALTIANRSLTPVSIKELTAANSTLYKASHMEYSTSSPVPISPGKIEIEAKVEMIYCIS</sequence>
<dbReference type="Pfam" id="PF04402">
    <property type="entry name" value="SIMPL"/>
    <property type="match status" value="1"/>
</dbReference>
<evidence type="ECO:0000313" key="2">
    <source>
        <dbReference type="Proteomes" id="UP001595882"/>
    </source>
</evidence>
<comment type="caution">
    <text evidence="1">The sequence shown here is derived from an EMBL/GenBank/DDBJ whole genome shotgun (WGS) entry which is preliminary data.</text>
</comment>
<dbReference type="InterPro" id="IPR052022">
    <property type="entry name" value="26kDa_periplasmic_antigen"/>
</dbReference>
<accession>A0ABV8WVH1</accession>
<organism evidence="1 2">
    <name type="scientific">Gracilibacillus xinjiangensis</name>
    <dbReference type="NCBI Taxonomy" id="1193282"/>
    <lineage>
        <taxon>Bacteria</taxon>
        <taxon>Bacillati</taxon>
        <taxon>Bacillota</taxon>
        <taxon>Bacilli</taxon>
        <taxon>Bacillales</taxon>
        <taxon>Bacillaceae</taxon>
        <taxon>Gracilibacillus</taxon>
    </lineage>
</organism>